<comment type="caution">
    <text evidence="2">The sequence shown here is derived from an EMBL/GenBank/DDBJ whole genome shotgun (WGS) entry which is preliminary data.</text>
</comment>
<dbReference type="AlphaFoldDB" id="A0A250X2C0"/>
<gene>
    <name evidence="2" type="ORF">CEUSTIGMA_g4690.t1</name>
</gene>
<dbReference type="EMBL" id="BEGY01000023">
    <property type="protein sequence ID" value="GAX77244.1"/>
    <property type="molecule type" value="Genomic_DNA"/>
</dbReference>
<accession>A0A250X2C0</accession>
<dbReference type="Proteomes" id="UP000232323">
    <property type="component" value="Unassembled WGS sequence"/>
</dbReference>
<feature type="region of interest" description="Disordered" evidence="1">
    <location>
        <begin position="97"/>
        <end position="143"/>
    </location>
</feature>
<sequence>MSEEEELTRRLMARIGHVTHSRKSIVLLGQSSRRKGASISPMPPIYMLGDGEIVHNMDCHSHHSKCEEDGASCLFPAGRDSAGRHGPTTASEALIVSPSGCRDGHTQDMPSNFTFKDGPTLMTNSPTAPNSEITHNPYKEYAT</sequence>
<proteinExistence type="predicted"/>
<feature type="compositionally biased region" description="Polar residues" evidence="1">
    <location>
        <begin position="121"/>
        <end position="134"/>
    </location>
</feature>
<reference evidence="2 3" key="1">
    <citation type="submission" date="2017-08" db="EMBL/GenBank/DDBJ databases">
        <title>Acidophilic green algal genome provides insights into adaptation to an acidic environment.</title>
        <authorList>
            <person name="Hirooka S."/>
            <person name="Hirose Y."/>
            <person name="Kanesaki Y."/>
            <person name="Higuchi S."/>
            <person name="Fujiwara T."/>
            <person name="Onuma R."/>
            <person name="Era A."/>
            <person name="Ohbayashi R."/>
            <person name="Uzuka A."/>
            <person name="Nozaki H."/>
            <person name="Yoshikawa H."/>
            <person name="Miyagishima S.Y."/>
        </authorList>
    </citation>
    <scope>NUCLEOTIDE SEQUENCE [LARGE SCALE GENOMIC DNA]</scope>
    <source>
        <strain evidence="2 3">NIES-2499</strain>
    </source>
</reference>
<protein>
    <submittedName>
        <fullName evidence="2">Uncharacterized protein</fullName>
    </submittedName>
</protein>
<keyword evidence="3" id="KW-1185">Reference proteome</keyword>
<evidence type="ECO:0000313" key="2">
    <source>
        <dbReference type="EMBL" id="GAX77244.1"/>
    </source>
</evidence>
<evidence type="ECO:0000256" key="1">
    <source>
        <dbReference type="SAM" id="MobiDB-lite"/>
    </source>
</evidence>
<evidence type="ECO:0000313" key="3">
    <source>
        <dbReference type="Proteomes" id="UP000232323"/>
    </source>
</evidence>
<organism evidence="2 3">
    <name type="scientific">Chlamydomonas eustigma</name>
    <dbReference type="NCBI Taxonomy" id="1157962"/>
    <lineage>
        <taxon>Eukaryota</taxon>
        <taxon>Viridiplantae</taxon>
        <taxon>Chlorophyta</taxon>
        <taxon>core chlorophytes</taxon>
        <taxon>Chlorophyceae</taxon>
        <taxon>CS clade</taxon>
        <taxon>Chlamydomonadales</taxon>
        <taxon>Chlamydomonadaceae</taxon>
        <taxon>Chlamydomonas</taxon>
    </lineage>
</organism>
<name>A0A250X2C0_9CHLO</name>